<protein>
    <recommendedName>
        <fullName evidence="1">Sugar 3,4-ketoisomerase QdtA cupin domain-containing protein</fullName>
    </recommendedName>
</protein>
<dbReference type="Gene3D" id="2.60.120.10">
    <property type="entry name" value="Jelly Rolls"/>
    <property type="match status" value="1"/>
</dbReference>
<dbReference type="Proteomes" id="UP000245449">
    <property type="component" value="Unassembled WGS sequence"/>
</dbReference>
<evidence type="ECO:0000259" key="1">
    <source>
        <dbReference type="Pfam" id="PF05523"/>
    </source>
</evidence>
<organism evidence="2 3">
    <name type="scientific">Flavobacterium psychrotolerans</name>
    <dbReference type="NCBI Taxonomy" id="2169410"/>
    <lineage>
        <taxon>Bacteria</taxon>
        <taxon>Pseudomonadati</taxon>
        <taxon>Bacteroidota</taxon>
        <taxon>Flavobacteriia</taxon>
        <taxon>Flavobacteriales</taxon>
        <taxon>Flavobacteriaceae</taxon>
        <taxon>Flavobacterium</taxon>
    </lineage>
</organism>
<reference evidence="2 3" key="1">
    <citation type="submission" date="2018-04" db="EMBL/GenBank/DDBJ databases">
        <title>Flavobacterium sp. nov., isolated from glacier ice.</title>
        <authorList>
            <person name="Liu Q."/>
            <person name="Xin Y.-H."/>
        </authorList>
    </citation>
    <scope>NUCLEOTIDE SEQUENCE [LARGE SCALE GENOMIC DNA]</scope>
    <source>
        <strain evidence="2 3">RB1R5</strain>
    </source>
</reference>
<dbReference type="InterPro" id="IPR008894">
    <property type="entry name" value="QdtA_cupin_dom"/>
</dbReference>
<dbReference type="SUPFAM" id="SSF51182">
    <property type="entry name" value="RmlC-like cupins"/>
    <property type="match status" value="1"/>
</dbReference>
<dbReference type="Pfam" id="PF05523">
    <property type="entry name" value="FdtA"/>
    <property type="match status" value="1"/>
</dbReference>
<dbReference type="OrthoDB" id="9795513at2"/>
<proteinExistence type="predicted"/>
<evidence type="ECO:0000313" key="2">
    <source>
        <dbReference type="EMBL" id="PWA04869.1"/>
    </source>
</evidence>
<comment type="caution">
    <text evidence="2">The sequence shown here is derived from an EMBL/GenBank/DDBJ whole genome shotgun (WGS) entry which is preliminary data.</text>
</comment>
<feature type="domain" description="Sugar 3,4-ketoisomerase QdtA cupin" evidence="1">
    <location>
        <begin position="8"/>
        <end position="135"/>
    </location>
</feature>
<dbReference type="InterPro" id="IPR014710">
    <property type="entry name" value="RmlC-like_jellyroll"/>
</dbReference>
<gene>
    <name evidence="2" type="ORF">DB895_08870</name>
</gene>
<dbReference type="RefSeq" id="WP_116725016.1">
    <property type="nucleotide sequence ID" value="NZ_QCZI01000010.1"/>
</dbReference>
<dbReference type="InterPro" id="IPR011051">
    <property type="entry name" value="RmlC_Cupin_sf"/>
</dbReference>
<evidence type="ECO:0000313" key="3">
    <source>
        <dbReference type="Proteomes" id="UP000245449"/>
    </source>
</evidence>
<keyword evidence="3" id="KW-1185">Reference proteome</keyword>
<dbReference type="AlphaFoldDB" id="A0A2U1JIP6"/>
<dbReference type="CDD" id="cd20292">
    <property type="entry name" value="cupin_QdtA-like"/>
    <property type="match status" value="1"/>
</dbReference>
<accession>A0A2U1JIP6</accession>
<dbReference type="EMBL" id="QCZI01000010">
    <property type="protein sequence ID" value="PWA04869.1"/>
    <property type="molecule type" value="Genomic_DNA"/>
</dbReference>
<name>A0A2U1JIP6_9FLAO</name>
<sequence length="139" mass="15655">MNASTVYDCSIITLPKNHQINGNLTAVSNGVEVPFDVKRIYYLYDIPGGISRGGHGHKDLQQLIIALSGSFDLIVDDGNVKRTFHLSRPNIGVYLPAGLWRELNNFSSGSICFVLASTEYDESDYFRNYDNYLEWKSLK</sequence>